<proteinExistence type="predicted"/>
<accession>A0A1D1VD86</accession>
<dbReference type="AlphaFoldDB" id="A0A1D1VD86"/>
<gene>
    <name evidence="1" type="primary">RvY_09876</name>
    <name evidence="1" type="synonym">RvY_09876.1</name>
    <name evidence="1" type="ORF">RvY_09876-1</name>
</gene>
<reference evidence="1 2" key="1">
    <citation type="journal article" date="2016" name="Nat. Commun.">
        <title>Extremotolerant tardigrade genome and improved radiotolerance of human cultured cells by tardigrade-unique protein.</title>
        <authorList>
            <person name="Hashimoto T."/>
            <person name="Horikawa D.D."/>
            <person name="Saito Y."/>
            <person name="Kuwahara H."/>
            <person name="Kozuka-Hata H."/>
            <person name="Shin-I T."/>
            <person name="Minakuchi Y."/>
            <person name="Ohishi K."/>
            <person name="Motoyama A."/>
            <person name="Aizu T."/>
            <person name="Enomoto A."/>
            <person name="Kondo K."/>
            <person name="Tanaka S."/>
            <person name="Hara Y."/>
            <person name="Koshikawa S."/>
            <person name="Sagara H."/>
            <person name="Miura T."/>
            <person name="Yokobori S."/>
            <person name="Miyagawa K."/>
            <person name="Suzuki Y."/>
            <person name="Kubo T."/>
            <person name="Oyama M."/>
            <person name="Kohara Y."/>
            <person name="Fujiyama A."/>
            <person name="Arakawa K."/>
            <person name="Katayama T."/>
            <person name="Toyoda A."/>
            <person name="Kunieda T."/>
        </authorList>
    </citation>
    <scope>NUCLEOTIDE SEQUENCE [LARGE SCALE GENOMIC DNA]</scope>
    <source>
        <strain evidence="1 2">YOKOZUNA-1</strain>
    </source>
</reference>
<sequence length="107" mass="12018">MLGKVSEAELLTLPVNILANTLQSIELFYRYWTMQSPPHHQRLKSVNQPLDLDAVFTRGNPQLSIPTSADCRPASGDCAVFFEASTRTIREPKFVCSSRKSSCDQQM</sequence>
<dbReference type="EMBL" id="BDGG01000005">
    <property type="protein sequence ID" value="GAU98775.1"/>
    <property type="molecule type" value="Genomic_DNA"/>
</dbReference>
<organism evidence="1 2">
    <name type="scientific">Ramazzottius varieornatus</name>
    <name type="common">Water bear</name>
    <name type="synonym">Tardigrade</name>
    <dbReference type="NCBI Taxonomy" id="947166"/>
    <lineage>
        <taxon>Eukaryota</taxon>
        <taxon>Metazoa</taxon>
        <taxon>Ecdysozoa</taxon>
        <taxon>Tardigrada</taxon>
        <taxon>Eutardigrada</taxon>
        <taxon>Parachela</taxon>
        <taxon>Hypsibioidea</taxon>
        <taxon>Ramazzottiidae</taxon>
        <taxon>Ramazzottius</taxon>
    </lineage>
</organism>
<dbReference type="Proteomes" id="UP000186922">
    <property type="component" value="Unassembled WGS sequence"/>
</dbReference>
<evidence type="ECO:0000313" key="2">
    <source>
        <dbReference type="Proteomes" id="UP000186922"/>
    </source>
</evidence>
<comment type="caution">
    <text evidence="1">The sequence shown here is derived from an EMBL/GenBank/DDBJ whole genome shotgun (WGS) entry which is preliminary data.</text>
</comment>
<evidence type="ECO:0000313" key="1">
    <source>
        <dbReference type="EMBL" id="GAU98775.1"/>
    </source>
</evidence>
<protein>
    <submittedName>
        <fullName evidence="1">Uncharacterized protein</fullName>
    </submittedName>
</protein>
<keyword evidence="2" id="KW-1185">Reference proteome</keyword>
<name>A0A1D1VD86_RAMVA</name>